<gene>
    <name evidence="2" type="ORF">DPV69_05905</name>
</gene>
<sequence length="205" mass="23188">MKVKLILLGSLLVLKLGASAQSFNEQIVAHREKYKADFVTNEHSPLKEGDLKHLRFYEADSTYKVTAKVTLLEGEKAFKMPTYAGTTAEYIRYAKLDFNLNGKPTQLTLYKNVALSANPAYRDYLFLPFTDQTNNKETYGGGRYIDLKSGNITNGSIELDFNKAYNPYCAYSDGYRCPIPPEENDLALAIKAGEQKYMGEKKHRN</sequence>
<dbReference type="Pfam" id="PF07920">
    <property type="entry name" value="DUF1684"/>
    <property type="match status" value="1"/>
</dbReference>
<evidence type="ECO:0000313" key="3">
    <source>
        <dbReference type="Proteomes" id="UP000284120"/>
    </source>
</evidence>
<dbReference type="RefSeq" id="WP_113646345.1">
    <property type="nucleotide sequence ID" value="NZ_QMHN01000001.1"/>
</dbReference>
<dbReference type="Proteomes" id="UP000284120">
    <property type="component" value="Unassembled WGS sequence"/>
</dbReference>
<dbReference type="PANTHER" id="PTHR41913:SF1">
    <property type="entry name" value="DUF1684 DOMAIN-CONTAINING PROTEIN"/>
    <property type="match status" value="1"/>
</dbReference>
<protein>
    <submittedName>
        <fullName evidence="2">DUF1684 domain-containing protein</fullName>
    </submittedName>
</protein>
<dbReference type="EMBL" id="SAYW01000001">
    <property type="protein sequence ID" value="RWU10864.1"/>
    <property type="molecule type" value="Genomic_DNA"/>
</dbReference>
<proteinExistence type="predicted"/>
<feature type="chain" id="PRO_5018686784" evidence="1">
    <location>
        <begin position="21"/>
        <end position="205"/>
    </location>
</feature>
<feature type="signal peptide" evidence="1">
    <location>
        <begin position="1"/>
        <end position="20"/>
    </location>
</feature>
<keyword evidence="3" id="KW-1185">Reference proteome</keyword>
<dbReference type="OrthoDB" id="5493262at2"/>
<evidence type="ECO:0000256" key="1">
    <source>
        <dbReference type="SAM" id="SignalP"/>
    </source>
</evidence>
<name>A0A3S3PW67_9SPHI</name>
<keyword evidence="1" id="KW-0732">Signal</keyword>
<comment type="caution">
    <text evidence="2">The sequence shown here is derived from an EMBL/GenBank/DDBJ whole genome shotgun (WGS) entry which is preliminary data.</text>
</comment>
<dbReference type="AlphaFoldDB" id="A0A3S3PW67"/>
<accession>A0A3S3PW67</accession>
<dbReference type="InterPro" id="IPR012467">
    <property type="entry name" value="DUF1684"/>
</dbReference>
<evidence type="ECO:0000313" key="2">
    <source>
        <dbReference type="EMBL" id="RWU10864.1"/>
    </source>
</evidence>
<dbReference type="PANTHER" id="PTHR41913">
    <property type="entry name" value="DUF1684 DOMAIN-CONTAINING PROTEIN"/>
    <property type="match status" value="1"/>
</dbReference>
<reference evidence="2 3" key="1">
    <citation type="submission" date="2018-06" db="EMBL/GenBank/DDBJ databases">
        <title>Pedobacter endophyticus sp. nov., an endophytic bacterium isolated from a leaf of Triticum aestivum.</title>
        <authorList>
            <person name="Zhang L."/>
        </authorList>
    </citation>
    <scope>NUCLEOTIDE SEQUENCE [LARGE SCALE GENOMIC DNA]</scope>
    <source>
        <strain evidence="2 3">CM134L-2</strain>
    </source>
</reference>
<organism evidence="2 3">
    <name type="scientific">Pedobacter chitinilyticus</name>
    <dbReference type="NCBI Taxonomy" id="2233776"/>
    <lineage>
        <taxon>Bacteria</taxon>
        <taxon>Pseudomonadati</taxon>
        <taxon>Bacteroidota</taxon>
        <taxon>Sphingobacteriia</taxon>
        <taxon>Sphingobacteriales</taxon>
        <taxon>Sphingobacteriaceae</taxon>
        <taxon>Pedobacter</taxon>
    </lineage>
</organism>